<dbReference type="PANTHER" id="PTHR34777:SF18">
    <property type="entry name" value="OS02G0251800 PROTEIN"/>
    <property type="match status" value="1"/>
</dbReference>
<protein>
    <recommendedName>
        <fullName evidence="2">VQ domain-containing protein</fullName>
    </recommendedName>
</protein>
<evidence type="ECO:0000313" key="3">
    <source>
        <dbReference type="EMBL" id="WVZ77109.1"/>
    </source>
</evidence>
<feature type="region of interest" description="Disordered" evidence="1">
    <location>
        <begin position="35"/>
        <end position="71"/>
    </location>
</feature>
<accession>A0AAQ3TRT0</accession>
<gene>
    <name evidence="3" type="ORF">U9M48_025010</name>
</gene>
<dbReference type="PANTHER" id="PTHR34777">
    <property type="entry name" value="VQ MOTIF-CONTAINING PROTEIN 10"/>
    <property type="match status" value="1"/>
</dbReference>
<feature type="region of interest" description="Disordered" evidence="1">
    <location>
        <begin position="136"/>
        <end position="165"/>
    </location>
</feature>
<dbReference type="InterPro" id="IPR008889">
    <property type="entry name" value="VQ"/>
</dbReference>
<evidence type="ECO:0000259" key="2">
    <source>
        <dbReference type="Pfam" id="PF05678"/>
    </source>
</evidence>
<dbReference type="Proteomes" id="UP001341281">
    <property type="component" value="Chromosome 05"/>
</dbReference>
<feature type="region of interest" description="Disordered" evidence="1">
    <location>
        <begin position="194"/>
        <end position="215"/>
    </location>
</feature>
<feature type="domain" description="VQ" evidence="2">
    <location>
        <begin position="176"/>
        <end position="201"/>
    </location>
</feature>
<dbReference type="AlphaFoldDB" id="A0AAQ3TRT0"/>
<dbReference type="InterPro" id="IPR039608">
    <property type="entry name" value="VQ_1/10"/>
</dbReference>
<proteinExistence type="predicted"/>
<organism evidence="3 4">
    <name type="scientific">Paspalum notatum var. saurae</name>
    <dbReference type="NCBI Taxonomy" id="547442"/>
    <lineage>
        <taxon>Eukaryota</taxon>
        <taxon>Viridiplantae</taxon>
        <taxon>Streptophyta</taxon>
        <taxon>Embryophyta</taxon>
        <taxon>Tracheophyta</taxon>
        <taxon>Spermatophyta</taxon>
        <taxon>Magnoliopsida</taxon>
        <taxon>Liliopsida</taxon>
        <taxon>Poales</taxon>
        <taxon>Poaceae</taxon>
        <taxon>PACMAD clade</taxon>
        <taxon>Panicoideae</taxon>
        <taxon>Andropogonodae</taxon>
        <taxon>Paspaleae</taxon>
        <taxon>Paspalinae</taxon>
        <taxon>Paspalum</taxon>
    </lineage>
</organism>
<feature type="domain" description="VQ" evidence="2">
    <location>
        <begin position="15"/>
        <end position="39"/>
    </location>
</feature>
<evidence type="ECO:0000313" key="4">
    <source>
        <dbReference type="Proteomes" id="UP001341281"/>
    </source>
</evidence>
<name>A0AAQ3TRT0_PASNO</name>
<dbReference type="Pfam" id="PF05678">
    <property type="entry name" value="VQ"/>
    <property type="match status" value="2"/>
</dbReference>
<dbReference type="EMBL" id="CP144749">
    <property type="protein sequence ID" value="WVZ77109.1"/>
    <property type="molecule type" value="Genomic_DNA"/>
</dbReference>
<reference evidence="3 4" key="1">
    <citation type="submission" date="2024-02" db="EMBL/GenBank/DDBJ databases">
        <title>High-quality chromosome-scale genome assembly of Pensacola bahiagrass (Paspalum notatum Flugge var. saurae).</title>
        <authorList>
            <person name="Vega J.M."/>
            <person name="Podio M."/>
            <person name="Orjuela J."/>
            <person name="Siena L.A."/>
            <person name="Pessino S.C."/>
            <person name="Combes M.C."/>
            <person name="Mariac C."/>
            <person name="Albertini E."/>
            <person name="Pupilli F."/>
            <person name="Ortiz J.P.A."/>
            <person name="Leblanc O."/>
        </authorList>
    </citation>
    <scope>NUCLEOTIDE SEQUENCE [LARGE SCALE GENOMIC DNA]</scope>
    <source>
        <strain evidence="3">R1</strain>
        <tissue evidence="3">Leaf</tissue>
    </source>
</reference>
<keyword evidence="4" id="KW-1185">Reference proteome</keyword>
<evidence type="ECO:0000256" key="1">
    <source>
        <dbReference type="SAM" id="MobiDB-lite"/>
    </source>
</evidence>
<sequence>MDSRNGGGVKVTYIETQFVTSDEAGFKDLVQRLTGRSAPAPPHAPHWPRPRPRRTDGGGGTSATTAAGGAGAAVAGPQGYGYAYHHYYPAAAEVGGQAAGGVSRAPPCLQELRPRDDDAANFFDLFCYDAGAGQRQHAFSPSREPSLAQGEAAATTPAESTDTSTGMDGVKVTYIETRFVTSDAAGFKDLVQRLTGSRPAPPPAAPAATAPDTDRRCYHASSSSAAPAAAAAGARVVAGCGPAPPPCLAEDACDHIGDLFDLLHASSSSATGQRHSGQGGGYSGYYFPC</sequence>
<feature type="compositionally biased region" description="Low complexity" evidence="1">
    <location>
        <begin position="62"/>
        <end position="71"/>
    </location>
</feature>